<evidence type="ECO:0000256" key="2">
    <source>
        <dbReference type="ARBA" id="ARBA00022764"/>
    </source>
</evidence>
<protein>
    <submittedName>
        <fullName evidence="5">Acid-resistance protein</fullName>
    </submittedName>
</protein>
<dbReference type="InterPro" id="IPR038303">
    <property type="entry name" value="HdeA/HdeB_sf"/>
</dbReference>
<feature type="chain" id="PRO_5009814771" evidence="4">
    <location>
        <begin position="23"/>
        <end position="102"/>
    </location>
</feature>
<dbReference type="NCBIfam" id="NF007576">
    <property type="entry name" value="PRK10208.1"/>
    <property type="match status" value="1"/>
</dbReference>
<dbReference type="Pfam" id="PF06411">
    <property type="entry name" value="HdeA"/>
    <property type="match status" value="1"/>
</dbReference>
<organism evidence="5 6">
    <name type="scientific">Bordetella trematum</name>
    <dbReference type="NCBI Taxonomy" id="123899"/>
    <lineage>
        <taxon>Bacteria</taxon>
        <taxon>Pseudomonadati</taxon>
        <taxon>Pseudomonadota</taxon>
        <taxon>Betaproteobacteria</taxon>
        <taxon>Burkholderiales</taxon>
        <taxon>Alcaligenaceae</taxon>
        <taxon>Bordetella</taxon>
    </lineage>
</organism>
<dbReference type="EMBL" id="LT546645">
    <property type="protein sequence ID" value="SAI69982.1"/>
    <property type="molecule type" value="Genomic_DNA"/>
</dbReference>
<dbReference type="Gene3D" id="1.10.890.10">
    <property type="entry name" value="HNS-dependent expression A"/>
    <property type="match status" value="1"/>
</dbReference>
<keyword evidence="3" id="KW-0143">Chaperone</keyword>
<dbReference type="KEGG" id="btrm:SAMEA390648702012"/>
<evidence type="ECO:0000313" key="5">
    <source>
        <dbReference type="EMBL" id="SAI69982.1"/>
    </source>
</evidence>
<accession>A0A146AZV9</accession>
<evidence type="ECO:0000313" key="6">
    <source>
        <dbReference type="Proteomes" id="UP000076825"/>
    </source>
</evidence>
<dbReference type="GO" id="GO:0071468">
    <property type="term" value="P:cellular response to acidic pH"/>
    <property type="evidence" value="ECO:0007669"/>
    <property type="project" value="InterPro"/>
</dbReference>
<keyword evidence="6" id="KW-1185">Reference proteome</keyword>
<dbReference type="RefSeq" id="WP_025512897.1">
    <property type="nucleotide sequence ID" value="NZ_CP016340.1"/>
</dbReference>
<evidence type="ECO:0000256" key="1">
    <source>
        <dbReference type="ARBA" id="ARBA00022729"/>
    </source>
</evidence>
<name>A0A146AZV9_9BORD</name>
<keyword evidence="2" id="KW-0574">Periplasm</keyword>
<dbReference type="InterPro" id="IPR010486">
    <property type="entry name" value="HNS-dep_expression_A/B"/>
</dbReference>
<reference evidence="5 6" key="1">
    <citation type="submission" date="2016-04" db="EMBL/GenBank/DDBJ databases">
        <authorList>
            <consortium name="Pathogen Informatics"/>
        </authorList>
    </citation>
    <scope>NUCLEOTIDE SEQUENCE [LARGE SCALE GENOMIC DNA]</scope>
    <source>
        <strain evidence="5 6">H044680328</strain>
    </source>
</reference>
<evidence type="ECO:0000256" key="4">
    <source>
        <dbReference type="SAM" id="SignalP"/>
    </source>
</evidence>
<dbReference type="SUPFAM" id="SSF47752">
    <property type="entry name" value="Protein HNS-dependent expression A, HdeA"/>
    <property type="match status" value="1"/>
</dbReference>
<dbReference type="STRING" id="123899.SAMEA3906487_02012"/>
<dbReference type="PATRIC" id="fig|123899.6.peg.2007"/>
<dbReference type="InterPro" id="IPR036831">
    <property type="entry name" value="HdeA_sf"/>
</dbReference>
<feature type="signal peptide" evidence="4">
    <location>
        <begin position="1"/>
        <end position="22"/>
    </location>
</feature>
<dbReference type="OrthoDB" id="7581659at2"/>
<proteinExistence type="predicted"/>
<gene>
    <name evidence="5" type="primary">hdeA</name>
    <name evidence="5" type="ORF">SAMEA3906487_02012</name>
</gene>
<dbReference type="eggNOG" id="ENOG5032Y4G">
    <property type="taxonomic scope" value="Bacteria"/>
</dbReference>
<dbReference type="GO" id="GO:0030288">
    <property type="term" value="C:outer membrane-bounded periplasmic space"/>
    <property type="evidence" value="ECO:0007669"/>
    <property type="project" value="InterPro"/>
</dbReference>
<dbReference type="GeneID" id="56590712"/>
<dbReference type="Proteomes" id="UP000076825">
    <property type="component" value="Chromosome 1"/>
</dbReference>
<dbReference type="AlphaFoldDB" id="A0A146AZV9"/>
<keyword evidence="1 4" id="KW-0732">Signal</keyword>
<evidence type="ECO:0000256" key="3">
    <source>
        <dbReference type="ARBA" id="ARBA00023186"/>
    </source>
</evidence>
<sequence length="102" mass="10971">MKKAILAMSIFGAAAMGGVAHADAAKPVPLWLCSDYLAVDESYQPTVLGFAEALNRSGKPEAEVLDVDGIAKVKPELLQYCKENPKIALRDALVQSWGKIKK</sequence>